<name>A0ABQ1NNE3_9BACI</name>
<dbReference type="InterPro" id="IPR010273">
    <property type="entry name" value="DUF881"/>
</dbReference>
<dbReference type="Proteomes" id="UP000619534">
    <property type="component" value="Unassembled WGS sequence"/>
</dbReference>
<evidence type="ECO:0000256" key="1">
    <source>
        <dbReference type="ARBA" id="ARBA00009108"/>
    </source>
</evidence>
<accession>A0ABQ1NNE3</accession>
<evidence type="ECO:0000313" key="3">
    <source>
        <dbReference type="EMBL" id="GGC80667.1"/>
    </source>
</evidence>
<evidence type="ECO:0000256" key="2">
    <source>
        <dbReference type="SAM" id="Coils"/>
    </source>
</evidence>
<dbReference type="RefSeq" id="WP_062445747.1">
    <property type="nucleotide sequence ID" value="NZ_BMCJ01000001.1"/>
</dbReference>
<sequence length="233" mass="25999">MKLRGKHVILAFVLLVTGFLVSYSYTQADESSQMVKLADRTWEKEYYYRKQLLDLESKNKELREELQTKTEAVQTYEDGLAANEQQIADFVERKKRLQMLTGQLPVKGPGLSVTLKDAAYIPSEEHANNYIVHEPHIHQVVNELKSAGAKAIAINGQRYVSNSYFACTGPVITIDGVQHPAPFVITAIGDPDVLFSSLSLKNGVVDQLVTDNIEVELEKSAEIQMDARLSSEG</sequence>
<dbReference type="EMBL" id="BMCJ01000001">
    <property type="protein sequence ID" value="GGC80667.1"/>
    <property type="molecule type" value="Genomic_DNA"/>
</dbReference>
<dbReference type="Pfam" id="PF05949">
    <property type="entry name" value="DUF881"/>
    <property type="match status" value="1"/>
</dbReference>
<keyword evidence="4" id="KW-1185">Reference proteome</keyword>
<organism evidence="3 4">
    <name type="scientific">Thalassobacillus devorans</name>
    <dbReference type="NCBI Taxonomy" id="279813"/>
    <lineage>
        <taxon>Bacteria</taxon>
        <taxon>Bacillati</taxon>
        <taxon>Bacillota</taxon>
        <taxon>Bacilli</taxon>
        <taxon>Bacillales</taxon>
        <taxon>Bacillaceae</taxon>
        <taxon>Thalassobacillus</taxon>
    </lineage>
</organism>
<dbReference type="PANTHER" id="PTHR37313">
    <property type="entry name" value="UPF0749 PROTEIN RV1825"/>
    <property type="match status" value="1"/>
</dbReference>
<dbReference type="PANTHER" id="PTHR37313:SF2">
    <property type="entry name" value="UPF0749 PROTEIN YLXX"/>
    <property type="match status" value="1"/>
</dbReference>
<dbReference type="Gene3D" id="3.30.70.1880">
    <property type="entry name" value="Protein of unknown function DUF881"/>
    <property type="match status" value="1"/>
</dbReference>
<keyword evidence="2" id="KW-0175">Coiled coil</keyword>
<reference evidence="4" key="1">
    <citation type="journal article" date="2019" name="Int. J. Syst. Evol. Microbiol.">
        <title>The Global Catalogue of Microorganisms (GCM) 10K type strain sequencing project: providing services to taxonomists for standard genome sequencing and annotation.</title>
        <authorList>
            <consortium name="The Broad Institute Genomics Platform"/>
            <consortium name="The Broad Institute Genome Sequencing Center for Infectious Disease"/>
            <person name="Wu L."/>
            <person name="Ma J."/>
        </authorList>
    </citation>
    <scope>NUCLEOTIDE SEQUENCE [LARGE SCALE GENOMIC DNA]</scope>
    <source>
        <strain evidence="4">CCM 7282</strain>
    </source>
</reference>
<proteinExistence type="inferred from homology"/>
<protein>
    <submittedName>
        <fullName evidence="3">UPF0749 protein YlxW</fullName>
    </submittedName>
</protein>
<comment type="similarity">
    <text evidence="1">Belongs to the UPF0749 family.</text>
</comment>
<feature type="coiled-coil region" evidence="2">
    <location>
        <begin position="52"/>
        <end position="79"/>
    </location>
</feature>
<comment type="caution">
    <text evidence="3">The sequence shown here is derived from an EMBL/GenBank/DDBJ whole genome shotgun (WGS) entry which is preliminary data.</text>
</comment>
<evidence type="ECO:0000313" key="4">
    <source>
        <dbReference type="Proteomes" id="UP000619534"/>
    </source>
</evidence>
<gene>
    <name evidence="3" type="primary">ylxW</name>
    <name evidence="3" type="ORF">GCM10007216_09050</name>
</gene>